<evidence type="ECO:0000313" key="5">
    <source>
        <dbReference type="EMBL" id="OUR84469.1"/>
    </source>
</evidence>
<keyword evidence="1" id="KW-0805">Transcription regulation</keyword>
<dbReference type="EMBL" id="MAAF01000017">
    <property type="protein sequence ID" value="OUR84469.1"/>
    <property type="molecule type" value="Genomic_DNA"/>
</dbReference>
<keyword evidence="3" id="KW-0804">Transcription</keyword>
<sequence length="103" mass="11756">MNLDPAKLTENAKEVAAILKLLSNPFRLMILCCLVEGELTVGDLNNKIDLSQSALSQHLSKLRESKLVETRRESQTIYYRIENTKIKNLLSYLQQNFCDDLQG</sequence>
<accession>A0A1Y5EPH7</accession>
<dbReference type="PRINTS" id="PR00778">
    <property type="entry name" value="HTHARSR"/>
</dbReference>
<dbReference type="PANTHER" id="PTHR43132:SF2">
    <property type="entry name" value="ARSENICAL RESISTANCE OPERON REPRESSOR ARSR-RELATED"/>
    <property type="match status" value="1"/>
</dbReference>
<evidence type="ECO:0000256" key="1">
    <source>
        <dbReference type="ARBA" id="ARBA00023015"/>
    </source>
</evidence>
<name>A0A1Y5EPH7_COLPS</name>
<dbReference type="GO" id="GO:0003700">
    <property type="term" value="F:DNA-binding transcription factor activity"/>
    <property type="evidence" value="ECO:0007669"/>
    <property type="project" value="InterPro"/>
</dbReference>
<protein>
    <submittedName>
        <fullName evidence="5">ArsR family transcriptional regulator</fullName>
    </submittedName>
</protein>
<dbReference type="Proteomes" id="UP000243053">
    <property type="component" value="Unassembled WGS sequence"/>
</dbReference>
<evidence type="ECO:0000259" key="4">
    <source>
        <dbReference type="PROSITE" id="PS50987"/>
    </source>
</evidence>
<feature type="domain" description="HTH arsR-type" evidence="4">
    <location>
        <begin position="7"/>
        <end position="101"/>
    </location>
</feature>
<organism evidence="5 6">
    <name type="scientific">Colwellia psychrerythraea</name>
    <name type="common">Vibrio psychroerythus</name>
    <dbReference type="NCBI Taxonomy" id="28229"/>
    <lineage>
        <taxon>Bacteria</taxon>
        <taxon>Pseudomonadati</taxon>
        <taxon>Pseudomonadota</taxon>
        <taxon>Gammaproteobacteria</taxon>
        <taxon>Alteromonadales</taxon>
        <taxon>Colwelliaceae</taxon>
        <taxon>Colwellia</taxon>
    </lineage>
</organism>
<dbReference type="NCBIfam" id="NF033788">
    <property type="entry name" value="HTH_metalloreg"/>
    <property type="match status" value="1"/>
</dbReference>
<dbReference type="AlphaFoldDB" id="A0A1Y5EPH7"/>
<dbReference type="Gene3D" id="1.10.10.10">
    <property type="entry name" value="Winged helix-like DNA-binding domain superfamily/Winged helix DNA-binding domain"/>
    <property type="match status" value="1"/>
</dbReference>
<comment type="caution">
    <text evidence="5">The sequence shown here is derived from an EMBL/GenBank/DDBJ whole genome shotgun (WGS) entry which is preliminary data.</text>
</comment>
<dbReference type="GO" id="GO:0003677">
    <property type="term" value="F:DNA binding"/>
    <property type="evidence" value="ECO:0007669"/>
    <property type="project" value="UniProtKB-KW"/>
</dbReference>
<keyword evidence="2" id="KW-0238">DNA-binding</keyword>
<dbReference type="InterPro" id="IPR001845">
    <property type="entry name" value="HTH_ArsR_DNA-bd_dom"/>
</dbReference>
<dbReference type="SUPFAM" id="SSF46785">
    <property type="entry name" value="Winged helix' DNA-binding domain"/>
    <property type="match status" value="1"/>
</dbReference>
<reference evidence="6" key="1">
    <citation type="journal article" date="2017" name="Proc. Natl. Acad. Sci. U.S.A.">
        <title>Simulation of Deepwater Horizon oil plume reveals substrate specialization within a complex community of hydrocarbon degraders.</title>
        <authorList>
            <person name="Hu P."/>
            <person name="Dubinsky E.A."/>
            <person name="Probst A.J."/>
            <person name="Wang J."/>
            <person name="Sieber C.M.K."/>
            <person name="Tom L.M."/>
            <person name="Gardinali P."/>
            <person name="Banfield J.F."/>
            <person name="Atlas R.M."/>
            <person name="Andersen G.L."/>
        </authorList>
    </citation>
    <scope>NUCLEOTIDE SEQUENCE [LARGE SCALE GENOMIC DNA]</scope>
</reference>
<dbReference type="InterPro" id="IPR011991">
    <property type="entry name" value="ArsR-like_HTH"/>
</dbReference>
<proteinExistence type="predicted"/>
<dbReference type="Pfam" id="PF01022">
    <property type="entry name" value="HTH_5"/>
    <property type="match status" value="1"/>
</dbReference>
<dbReference type="InterPro" id="IPR036388">
    <property type="entry name" value="WH-like_DNA-bd_sf"/>
</dbReference>
<evidence type="ECO:0000313" key="6">
    <source>
        <dbReference type="Proteomes" id="UP000243053"/>
    </source>
</evidence>
<dbReference type="CDD" id="cd00090">
    <property type="entry name" value="HTH_ARSR"/>
    <property type="match status" value="1"/>
</dbReference>
<dbReference type="PROSITE" id="PS50987">
    <property type="entry name" value="HTH_ARSR_2"/>
    <property type="match status" value="1"/>
</dbReference>
<dbReference type="InterPro" id="IPR051011">
    <property type="entry name" value="Metal_resp_trans_reg"/>
</dbReference>
<evidence type="ECO:0000256" key="3">
    <source>
        <dbReference type="ARBA" id="ARBA00023163"/>
    </source>
</evidence>
<dbReference type="SMART" id="SM00418">
    <property type="entry name" value="HTH_ARSR"/>
    <property type="match status" value="1"/>
</dbReference>
<dbReference type="PANTHER" id="PTHR43132">
    <property type="entry name" value="ARSENICAL RESISTANCE OPERON REPRESSOR ARSR-RELATED"/>
    <property type="match status" value="1"/>
</dbReference>
<evidence type="ECO:0000256" key="2">
    <source>
        <dbReference type="ARBA" id="ARBA00023125"/>
    </source>
</evidence>
<gene>
    <name evidence="5" type="ORF">A9Q75_02605</name>
</gene>
<dbReference type="InterPro" id="IPR036390">
    <property type="entry name" value="WH_DNA-bd_sf"/>
</dbReference>